<dbReference type="Gene3D" id="1.10.287.610">
    <property type="entry name" value="Helix hairpin bin"/>
    <property type="match status" value="1"/>
</dbReference>
<dbReference type="GO" id="GO:0003911">
    <property type="term" value="F:DNA ligase (NAD+) activity"/>
    <property type="evidence" value="ECO:0007669"/>
    <property type="project" value="UniProtKB-EC"/>
</dbReference>
<reference evidence="10 11" key="1">
    <citation type="submission" date="2024-02" db="EMBL/GenBank/DDBJ databases">
        <title>First report Erwinia aphidicola in onion in Chile.</title>
        <authorList>
            <person name="Valenzuela M."/>
            <person name="Pena M."/>
            <person name="Dutta B."/>
        </authorList>
    </citation>
    <scope>NUCLEOTIDE SEQUENCE [LARGE SCALE GENOMIC DNA]</scope>
    <source>
        <strain evidence="10 11">QCJ3A</strain>
    </source>
</reference>
<dbReference type="Proteomes" id="UP001306592">
    <property type="component" value="Unassembled WGS sequence"/>
</dbReference>
<dbReference type="InterPro" id="IPR001679">
    <property type="entry name" value="DNA_ligase"/>
</dbReference>
<keyword evidence="3 7" id="KW-0227">DNA damage</keyword>
<name>A0ABU8DJJ7_ERWAP</name>
<dbReference type="Pfam" id="PF03120">
    <property type="entry name" value="OB_DNA_ligase"/>
    <property type="match status" value="1"/>
</dbReference>
<keyword evidence="8" id="KW-0732">Signal</keyword>
<dbReference type="SUPFAM" id="SSF56091">
    <property type="entry name" value="DNA ligase/mRNA capping enzyme, catalytic domain"/>
    <property type="match status" value="1"/>
</dbReference>
<dbReference type="PANTHER" id="PTHR47810">
    <property type="entry name" value="DNA LIGASE"/>
    <property type="match status" value="1"/>
</dbReference>
<evidence type="ECO:0000256" key="8">
    <source>
        <dbReference type="SAM" id="SignalP"/>
    </source>
</evidence>
<dbReference type="InterPro" id="IPR010994">
    <property type="entry name" value="RuvA_2-like"/>
</dbReference>
<evidence type="ECO:0000256" key="6">
    <source>
        <dbReference type="ARBA" id="ARBA00034005"/>
    </source>
</evidence>
<dbReference type="InterPro" id="IPR050326">
    <property type="entry name" value="NAD_dep_DNA_ligaseB"/>
</dbReference>
<feature type="chain" id="PRO_5046827444" description="DNA ligase B" evidence="8">
    <location>
        <begin position="17"/>
        <end position="554"/>
    </location>
</feature>
<dbReference type="SUPFAM" id="SSF47781">
    <property type="entry name" value="RuvA domain 2-like"/>
    <property type="match status" value="1"/>
</dbReference>
<dbReference type="RefSeq" id="WP_191150318.1">
    <property type="nucleotide sequence ID" value="NZ_JACXBP010000011.1"/>
</dbReference>
<evidence type="ECO:0000256" key="5">
    <source>
        <dbReference type="ARBA" id="ARBA00023204"/>
    </source>
</evidence>
<dbReference type="Gene3D" id="2.40.50.140">
    <property type="entry name" value="Nucleic acid-binding proteins"/>
    <property type="match status" value="1"/>
</dbReference>
<dbReference type="PROSITE" id="PS01055">
    <property type="entry name" value="DNA_LIGASE_N1"/>
    <property type="match status" value="1"/>
</dbReference>
<gene>
    <name evidence="7 10" type="primary">ligB</name>
    <name evidence="10" type="ORF">V8N49_18725</name>
</gene>
<accession>A0ABU8DJJ7</accession>
<dbReference type="InterPro" id="IPR012340">
    <property type="entry name" value="NA-bd_OB-fold"/>
</dbReference>
<evidence type="ECO:0000256" key="4">
    <source>
        <dbReference type="ARBA" id="ARBA00023027"/>
    </source>
</evidence>
<protein>
    <recommendedName>
        <fullName evidence="7">DNA ligase B</fullName>
        <ecNumber evidence="7">6.5.1.2</ecNumber>
    </recommendedName>
    <alternativeName>
        <fullName evidence="7">Polydeoxyribonucleotide synthase [NAD(+)] B</fullName>
    </alternativeName>
</protein>
<keyword evidence="2 7" id="KW-0235">DNA replication</keyword>
<dbReference type="NCBIfam" id="NF005987">
    <property type="entry name" value="PRK08097.1"/>
    <property type="match status" value="1"/>
</dbReference>
<evidence type="ECO:0000256" key="1">
    <source>
        <dbReference type="ARBA" id="ARBA00022598"/>
    </source>
</evidence>
<evidence type="ECO:0000313" key="11">
    <source>
        <dbReference type="Proteomes" id="UP001306592"/>
    </source>
</evidence>
<proteinExistence type="inferred from homology"/>
<feature type="domain" description="NAD-dependent DNA ligase N-terminal" evidence="9">
    <location>
        <begin position="26"/>
        <end position="424"/>
    </location>
</feature>
<comment type="caution">
    <text evidence="10">The sequence shown here is derived from an EMBL/GenBank/DDBJ whole genome shotgun (WGS) entry which is preliminary data.</text>
</comment>
<dbReference type="PROSITE" id="PS01056">
    <property type="entry name" value="DNA_LIGASE_N2"/>
    <property type="match status" value="1"/>
</dbReference>
<dbReference type="SMART" id="SM00532">
    <property type="entry name" value="LIGANc"/>
    <property type="match status" value="1"/>
</dbReference>
<dbReference type="EMBL" id="JBANEI010000015">
    <property type="protein sequence ID" value="MEI2683685.1"/>
    <property type="molecule type" value="Genomic_DNA"/>
</dbReference>
<dbReference type="Pfam" id="PF01653">
    <property type="entry name" value="DNA_ligase_aden"/>
    <property type="match status" value="1"/>
</dbReference>
<comment type="catalytic activity">
    <reaction evidence="6 7">
        <text>NAD(+) + (deoxyribonucleotide)n-3'-hydroxyl + 5'-phospho-(deoxyribonucleotide)m = (deoxyribonucleotide)n+m + AMP + beta-nicotinamide D-nucleotide.</text>
        <dbReference type="EC" id="6.5.1.2"/>
    </reaction>
</comment>
<sequence>MRYLILAIGLYSAVLAAQCPVWSPARADLEMTRLAAQLTHWDDAYYRQGKSSVTDERYDALQGKLQQWQHCFHPASDRRQPVLMTDGKVRHPVAHVGVKKLAGKAEVARWMENRHGLWVQPKVDGVAVTLVYRQGKLTRMVSRGNGMQGEDWTAKARLIPAIPQSITLNAGQQVFQGELYLKMTDHQQGRDGGKNARSQVAGALMAKQPSSLLQRVGLFVWAWPDGPGLLQQRLDALESAGFPAIRSWTRQVQDADEVEGWRERWFHGALPFVTDGVVVHSMPVLAGKSWLPELGDWAIAWKYPPPEVTSEVRSVEFTVGRSGKISTVLHLQPVQLDDKRVSRVSIGPVARWRERDVIAGDQVSLSLAGQGIPRLNSVVWRVAQRDYPQPPDAGRFSMVSCFHLSPACRQQFLARLEWLSSSTALNLTGMGRQNWQRLIQSGHLTHLLSWLALSQQQLEDIPGIGQPKAHFFWQQFRLSRQLPFKRWVRALGVPIPEGALRALPDDSWQQLLSHSVEEWQQLPGVGTKLAHTIRAFLQQREVQQLIEGLNLRGD</sequence>
<dbReference type="SUPFAM" id="SSF50249">
    <property type="entry name" value="Nucleic acid-binding proteins"/>
    <property type="match status" value="1"/>
</dbReference>
<keyword evidence="5 7" id="KW-0234">DNA repair</keyword>
<dbReference type="InterPro" id="IPR033136">
    <property type="entry name" value="DNA_ligase_CS"/>
</dbReference>
<keyword evidence="4 7" id="KW-0520">NAD</keyword>
<organism evidence="10 11">
    <name type="scientific">Erwinia aphidicola</name>
    <dbReference type="NCBI Taxonomy" id="68334"/>
    <lineage>
        <taxon>Bacteria</taxon>
        <taxon>Pseudomonadati</taxon>
        <taxon>Pseudomonadota</taxon>
        <taxon>Gammaproteobacteria</taxon>
        <taxon>Enterobacterales</taxon>
        <taxon>Erwiniaceae</taxon>
        <taxon>Erwinia</taxon>
    </lineage>
</organism>
<comment type="similarity">
    <text evidence="7">Belongs to the NAD-dependent DNA ligase family. LigB subfamily.</text>
</comment>
<evidence type="ECO:0000256" key="2">
    <source>
        <dbReference type="ARBA" id="ARBA00022705"/>
    </source>
</evidence>
<dbReference type="Gene3D" id="1.10.150.20">
    <property type="entry name" value="5' to 3' exonuclease, C-terminal subdomain"/>
    <property type="match status" value="2"/>
</dbReference>
<dbReference type="InterPro" id="IPR004150">
    <property type="entry name" value="NAD_DNA_ligase_OB"/>
</dbReference>
<dbReference type="InterPro" id="IPR013840">
    <property type="entry name" value="DNAligase_N"/>
</dbReference>
<feature type="signal peptide" evidence="8">
    <location>
        <begin position="1"/>
        <end position="16"/>
    </location>
</feature>
<evidence type="ECO:0000259" key="9">
    <source>
        <dbReference type="SMART" id="SM00532"/>
    </source>
</evidence>
<keyword evidence="1 7" id="KW-0436">Ligase</keyword>
<dbReference type="HAMAP" id="MF_01587">
    <property type="entry name" value="DNA_ligase_B"/>
    <property type="match status" value="1"/>
</dbReference>
<dbReference type="EC" id="6.5.1.2" evidence="7"/>
<dbReference type="Gene3D" id="3.30.470.30">
    <property type="entry name" value="DNA ligase/mRNA capping enzyme"/>
    <property type="match status" value="1"/>
</dbReference>
<dbReference type="InterPro" id="IPR020923">
    <property type="entry name" value="DNA_ligase_B"/>
</dbReference>
<dbReference type="PIRSF" id="PIRSF001604">
    <property type="entry name" value="LigA"/>
    <property type="match status" value="1"/>
</dbReference>
<evidence type="ECO:0000256" key="7">
    <source>
        <dbReference type="HAMAP-Rule" id="MF_01587"/>
    </source>
</evidence>
<dbReference type="InterPro" id="IPR018239">
    <property type="entry name" value="DNA_ligase_AS"/>
</dbReference>
<evidence type="ECO:0000313" key="10">
    <source>
        <dbReference type="EMBL" id="MEI2683685.1"/>
    </source>
</evidence>
<feature type="active site" description="N6-AMP-lysine intermediate" evidence="7">
    <location>
        <position position="122"/>
    </location>
</feature>
<dbReference type="InterPro" id="IPR013839">
    <property type="entry name" value="DNAligase_adenylation"/>
</dbReference>
<comment type="function">
    <text evidence="7">Catalyzes the formation of phosphodiester linkages between 5'-phosphoryl and 3'-hydroxyl groups in double-stranded DNA using NAD as a coenzyme and as the energy source for the reaction.</text>
</comment>
<keyword evidence="11" id="KW-1185">Reference proteome</keyword>
<dbReference type="PANTHER" id="PTHR47810:SF1">
    <property type="entry name" value="DNA LIGASE B"/>
    <property type="match status" value="1"/>
</dbReference>
<evidence type="ECO:0000256" key="3">
    <source>
        <dbReference type="ARBA" id="ARBA00022763"/>
    </source>
</evidence>